<dbReference type="EMBL" id="CAMGYJ010000010">
    <property type="protein sequence ID" value="CAI0550552.1"/>
    <property type="molecule type" value="Genomic_DNA"/>
</dbReference>
<comment type="caution">
    <text evidence="1">The sequence shown here is derived from an EMBL/GenBank/DDBJ whole genome shotgun (WGS) entry which is preliminary data.</text>
</comment>
<name>A0AAV0R215_9ROSI</name>
<gene>
    <name evidence="1" type="ORF">LITE_LOCUS45589</name>
</gene>
<proteinExistence type="predicted"/>
<accession>A0AAV0R215</accession>
<protein>
    <submittedName>
        <fullName evidence="1">Uncharacterized protein</fullName>
    </submittedName>
</protein>
<dbReference type="AlphaFoldDB" id="A0AAV0R215"/>
<reference evidence="1" key="1">
    <citation type="submission" date="2022-08" db="EMBL/GenBank/DDBJ databases">
        <authorList>
            <person name="Gutierrez-Valencia J."/>
        </authorList>
    </citation>
    <scope>NUCLEOTIDE SEQUENCE</scope>
</reference>
<keyword evidence="2" id="KW-1185">Reference proteome</keyword>
<evidence type="ECO:0000313" key="2">
    <source>
        <dbReference type="Proteomes" id="UP001154282"/>
    </source>
</evidence>
<sequence>RQHPTYFPFPNRPWLWRSTLPKIGYLQPRQAHFYFPHWLLPCHNHKLFSNQGKSYTSLILRCQHAPVLNPVKALASTGTSLSFSHDDTVSPYWIAPLTRHLSSPPLPTMVAVAMAAAAATWCHSVIDIKSASCRCLVDLFNLFILAVCRVEKPGRDGNLSRFHHE</sequence>
<organism evidence="1 2">
    <name type="scientific">Linum tenue</name>
    <dbReference type="NCBI Taxonomy" id="586396"/>
    <lineage>
        <taxon>Eukaryota</taxon>
        <taxon>Viridiplantae</taxon>
        <taxon>Streptophyta</taxon>
        <taxon>Embryophyta</taxon>
        <taxon>Tracheophyta</taxon>
        <taxon>Spermatophyta</taxon>
        <taxon>Magnoliopsida</taxon>
        <taxon>eudicotyledons</taxon>
        <taxon>Gunneridae</taxon>
        <taxon>Pentapetalae</taxon>
        <taxon>rosids</taxon>
        <taxon>fabids</taxon>
        <taxon>Malpighiales</taxon>
        <taxon>Linaceae</taxon>
        <taxon>Linum</taxon>
    </lineage>
</organism>
<evidence type="ECO:0000313" key="1">
    <source>
        <dbReference type="EMBL" id="CAI0550552.1"/>
    </source>
</evidence>
<dbReference type="Proteomes" id="UP001154282">
    <property type="component" value="Unassembled WGS sequence"/>
</dbReference>
<feature type="non-terminal residue" evidence="1">
    <location>
        <position position="1"/>
    </location>
</feature>